<proteinExistence type="predicted"/>
<evidence type="ECO:0000313" key="1">
    <source>
        <dbReference type="EMBL" id="RXK46182.1"/>
    </source>
</evidence>
<keyword evidence="2" id="KW-1185">Reference proteome</keyword>
<evidence type="ECO:0000313" key="2">
    <source>
        <dbReference type="Proteomes" id="UP000289691"/>
    </source>
</evidence>
<evidence type="ECO:0008006" key="3">
    <source>
        <dbReference type="Google" id="ProtNLM"/>
    </source>
</evidence>
<protein>
    <recommendedName>
        <fullName evidence="3">NAD(P)-binding Rossmann-like domain-containing protein</fullName>
    </recommendedName>
</protein>
<comment type="caution">
    <text evidence="1">The sequence shown here is derived from an EMBL/GenBank/DDBJ whole genome shotgun (WGS) entry which is preliminary data.</text>
</comment>
<organism evidence="1 2">
    <name type="scientific">Halorientalis pallida</name>
    <dbReference type="NCBI Taxonomy" id="2479928"/>
    <lineage>
        <taxon>Archaea</taxon>
        <taxon>Methanobacteriati</taxon>
        <taxon>Methanobacteriota</taxon>
        <taxon>Stenosarchaea group</taxon>
        <taxon>Halobacteria</taxon>
        <taxon>Halobacteriales</taxon>
        <taxon>Haloarculaceae</taxon>
        <taxon>Halorientalis</taxon>
    </lineage>
</organism>
<dbReference type="Gene3D" id="3.50.50.60">
    <property type="entry name" value="FAD/NAD(P)-binding domain"/>
    <property type="match status" value="1"/>
</dbReference>
<dbReference type="Pfam" id="PF13450">
    <property type="entry name" value="NAD_binding_8"/>
    <property type="match status" value="1"/>
</dbReference>
<dbReference type="Proteomes" id="UP000289691">
    <property type="component" value="Unassembled WGS sequence"/>
</dbReference>
<dbReference type="EMBL" id="RDFA01000012">
    <property type="protein sequence ID" value="RXK46182.1"/>
    <property type="molecule type" value="Genomic_DNA"/>
</dbReference>
<sequence length="104" mass="11044">MRSRDGRRQRWVGSMMDELSRRTLLRGSAPTGAVAGNPDLLEAFGSTPGRTSETTAVVVGSGVGGSVATLRLAEAGVETKLVERGRHLAPAGRCRDGHGLQFRR</sequence>
<dbReference type="InterPro" id="IPR036188">
    <property type="entry name" value="FAD/NAD-bd_sf"/>
</dbReference>
<accession>A0A498KQE8</accession>
<dbReference type="SUPFAM" id="SSF51905">
    <property type="entry name" value="FAD/NAD(P)-binding domain"/>
    <property type="match status" value="1"/>
</dbReference>
<dbReference type="AlphaFoldDB" id="A0A498KQE8"/>
<name>A0A498KQE8_9EURY</name>
<gene>
    <name evidence="1" type="ORF">EAF64_20370</name>
</gene>
<dbReference type="RefSeq" id="WP_129070817.1">
    <property type="nucleotide sequence ID" value="NZ_RDFA01000012.1"/>
</dbReference>
<reference evidence="1 2" key="1">
    <citation type="submission" date="2019-01" db="EMBL/GenBank/DDBJ databases">
        <title>Halorientalis sp. F13-25 a new haloarchaeum isolated from hypersaline water.</title>
        <authorList>
            <person name="Ana D.-V."/>
            <person name="Cristina S.-P."/>
            <person name="Antonio V."/>
        </authorList>
    </citation>
    <scope>NUCLEOTIDE SEQUENCE [LARGE SCALE GENOMIC DNA]</scope>
    <source>
        <strain evidence="1 2">F13-25</strain>
    </source>
</reference>